<dbReference type="Pfam" id="PF13472">
    <property type="entry name" value="Lipase_GDSL_2"/>
    <property type="match status" value="1"/>
</dbReference>
<feature type="domain" description="SGNH hydrolase-type esterase" evidence="1">
    <location>
        <begin position="29"/>
        <end position="219"/>
    </location>
</feature>
<dbReference type="InterPro" id="IPR051532">
    <property type="entry name" value="Ester_Hydrolysis_Enzymes"/>
</dbReference>
<sequence>MSKPVGISIFCFVMFISMISEGQIKIMPLGNSITEGSHTGISRPVGQRIGYRQSLYIALDGAGYNIDFVGGQMEGQDALPDFDPDHEGHPGFEASQIEANVYSYLGANIPHIVLLHIGTNGLNTSGDATTISQDLDDILDEIDRFETDNGIEIMVFVAQIINRMTNHTPTSEYNALIETIVQNRITAGDKLELVDMENDAGINYSTEMDDNLHPSDAGYGKMGSLWFTHLDAFLSAPSFTSSPVTSATVGEAYSYDVDADGSFTISYAFNNTPPTGMTIDSSSGLINWTPVDGQQGSHDIEVVATNLVGSTNHNFSINVGTDNAPPVFTKGPDVEINEDAGAQSITAWATNIDDGDPELTQNLTFNIINNNPDIFEQGPTINTSGDLSFLIKPDSFGTAVITVTLSDDGDNTPPNNNTSPQQIFTINVLSVNDVPSISDITDQVVEVSGQLDGIAFTINDKETDPNALIVTFESNNQTLLPTSNITVSGTDSNRQLNLVPAAGMTGQVMVTVTVSDGSDASEDMFTLDVENPNAIQDPSISKSIAVYPMPFNDYLNVRIENDIMGEVELNLFDLSGKLLEKRHTTKNNFSFEFSMQPAYKYQGIYLLKINLGDYLVTKKILKY</sequence>
<reference evidence="3" key="1">
    <citation type="submission" date="2023-06" db="EMBL/GenBank/DDBJ databases">
        <title>Genomic of Parafulvivirga corallium.</title>
        <authorList>
            <person name="Wang G."/>
        </authorList>
    </citation>
    <scope>NUCLEOTIDE SEQUENCE</scope>
    <source>
        <strain evidence="3">BMA10</strain>
    </source>
</reference>
<dbReference type="InterPro" id="IPR015919">
    <property type="entry name" value="Cadherin-like_sf"/>
</dbReference>
<dbReference type="InterPro" id="IPR026444">
    <property type="entry name" value="Secre_tail"/>
</dbReference>
<dbReference type="SUPFAM" id="SSF52266">
    <property type="entry name" value="SGNH hydrolase"/>
    <property type="match status" value="1"/>
</dbReference>
<dbReference type="PANTHER" id="PTHR30383:SF5">
    <property type="entry name" value="SGNH HYDROLASE-TYPE ESTERASE DOMAIN-CONTAINING PROTEIN"/>
    <property type="match status" value="1"/>
</dbReference>
<dbReference type="InterPro" id="IPR013783">
    <property type="entry name" value="Ig-like_fold"/>
</dbReference>
<organism evidence="3 4">
    <name type="scientific">Splendidivirga corallicola</name>
    <dbReference type="NCBI Taxonomy" id="3051826"/>
    <lineage>
        <taxon>Bacteria</taxon>
        <taxon>Pseudomonadati</taxon>
        <taxon>Bacteroidota</taxon>
        <taxon>Cytophagia</taxon>
        <taxon>Cytophagales</taxon>
        <taxon>Splendidivirgaceae</taxon>
        <taxon>Splendidivirga</taxon>
    </lineage>
</organism>
<dbReference type="Pfam" id="PF18962">
    <property type="entry name" value="Por_Secre_tail"/>
    <property type="match status" value="1"/>
</dbReference>
<dbReference type="Gene3D" id="3.40.50.1110">
    <property type="entry name" value="SGNH hydrolase"/>
    <property type="match status" value="1"/>
</dbReference>
<comment type="caution">
    <text evidence="3">The sequence shown here is derived from an EMBL/GenBank/DDBJ whole genome shotgun (WGS) entry which is preliminary data.</text>
</comment>
<dbReference type="InterPro" id="IPR036514">
    <property type="entry name" value="SGNH_hydro_sf"/>
</dbReference>
<gene>
    <name evidence="3" type="ORF">QQ008_17175</name>
</gene>
<accession>A0ABT8KQU0</accession>
<dbReference type="Gene3D" id="2.60.40.10">
    <property type="entry name" value="Immunoglobulins"/>
    <property type="match status" value="1"/>
</dbReference>
<dbReference type="EMBL" id="JAUJEA010000006">
    <property type="protein sequence ID" value="MDN5203125.1"/>
    <property type="molecule type" value="Genomic_DNA"/>
</dbReference>
<evidence type="ECO:0000313" key="3">
    <source>
        <dbReference type="EMBL" id="MDN5203125.1"/>
    </source>
</evidence>
<protein>
    <submittedName>
        <fullName evidence="3">Ig-like domain-containing protein</fullName>
    </submittedName>
</protein>
<evidence type="ECO:0000259" key="1">
    <source>
        <dbReference type="Pfam" id="PF13472"/>
    </source>
</evidence>
<evidence type="ECO:0000313" key="4">
    <source>
        <dbReference type="Proteomes" id="UP001172082"/>
    </source>
</evidence>
<dbReference type="SUPFAM" id="SSF49313">
    <property type="entry name" value="Cadherin-like"/>
    <property type="match status" value="1"/>
</dbReference>
<dbReference type="RefSeq" id="WP_346753147.1">
    <property type="nucleotide sequence ID" value="NZ_JAUJEA010000006.1"/>
</dbReference>
<feature type="domain" description="Secretion system C-terminal sorting" evidence="2">
    <location>
        <begin position="546"/>
        <end position="620"/>
    </location>
</feature>
<dbReference type="InterPro" id="IPR013830">
    <property type="entry name" value="SGNH_hydro"/>
</dbReference>
<evidence type="ECO:0000259" key="2">
    <source>
        <dbReference type="Pfam" id="PF18962"/>
    </source>
</evidence>
<proteinExistence type="predicted"/>
<dbReference type="Proteomes" id="UP001172082">
    <property type="component" value="Unassembled WGS sequence"/>
</dbReference>
<dbReference type="PANTHER" id="PTHR30383">
    <property type="entry name" value="THIOESTERASE 1/PROTEASE 1/LYSOPHOSPHOLIPASE L1"/>
    <property type="match status" value="1"/>
</dbReference>
<name>A0ABT8KQU0_9BACT</name>
<dbReference type="Pfam" id="PF05345">
    <property type="entry name" value="He_PIG"/>
    <property type="match status" value="1"/>
</dbReference>
<dbReference type="NCBIfam" id="TIGR04183">
    <property type="entry name" value="Por_Secre_tail"/>
    <property type="match status" value="1"/>
</dbReference>
<keyword evidence="4" id="KW-1185">Reference proteome</keyword>